<organism evidence="2 3">
    <name type="scientific">Nicrophorus vespilloides</name>
    <name type="common">Boreal carrion beetle</name>
    <dbReference type="NCBI Taxonomy" id="110193"/>
    <lineage>
        <taxon>Eukaryota</taxon>
        <taxon>Metazoa</taxon>
        <taxon>Ecdysozoa</taxon>
        <taxon>Arthropoda</taxon>
        <taxon>Hexapoda</taxon>
        <taxon>Insecta</taxon>
        <taxon>Pterygota</taxon>
        <taxon>Neoptera</taxon>
        <taxon>Endopterygota</taxon>
        <taxon>Coleoptera</taxon>
        <taxon>Polyphaga</taxon>
        <taxon>Staphyliniformia</taxon>
        <taxon>Silphidae</taxon>
        <taxon>Nicrophorinae</taxon>
        <taxon>Nicrophorus</taxon>
    </lineage>
</organism>
<sequence>MQMAWEDKIDTSEYTALDGENDEIITETVVSEEMLQLGANVTLYTRAEETEDDDGNPTSTDSVDSSEAYQTRRRKNIVIEVDTGNGTESVNNTKMELKNKTRVDHNNKTAPLDAENEDYEDFPKAEPNGCNQSKKILNKLMKFFKISADLGCDDATKSRQRKRQL</sequence>
<reference evidence="3" key="1">
    <citation type="submission" date="2025-08" db="UniProtKB">
        <authorList>
            <consortium name="RefSeq"/>
        </authorList>
    </citation>
    <scope>IDENTIFICATION</scope>
    <source>
        <tissue evidence="3">Whole Larva</tissue>
    </source>
</reference>
<feature type="compositionally biased region" description="Basic and acidic residues" evidence="1">
    <location>
        <begin position="95"/>
        <end position="107"/>
    </location>
</feature>
<name>A0ABM1MIR5_NICVS</name>
<keyword evidence="2" id="KW-1185">Reference proteome</keyword>
<evidence type="ECO:0000256" key="1">
    <source>
        <dbReference type="SAM" id="MobiDB-lite"/>
    </source>
</evidence>
<feature type="compositionally biased region" description="Polar residues" evidence="1">
    <location>
        <begin position="84"/>
        <end position="94"/>
    </location>
</feature>
<accession>A0ABM1MIR5</accession>
<proteinExistence type="predicted"/>
<dbReference type="Proteomes" id="UP000695000">
    <property type="component" value="Unplaced"/>
</dbReference>
<dbReference type="GeneID" id="108561163"/>
<feature type="compositionally biased region" description="Polar residues" evidence="1">
    <location>
        <begin position="56"/>
        <end position="69"/>
    </location>
</feature>
<gene>
    <name evidence="3" type="primary">LOC108561163</name>
</gene>
<evidence type="ECO:0000313" key="2">
    <source>
        <dbReference type="Proteomes" id="UP000695000"/>
    </source>
</evidence>
<evidence type="ECO:0000313" key="3">
    <source>
        <dbReference type="RefSeq" id="XP_017774465.1"/>
    </source>
</evidence>
<dbReference type="RefSeq" id="XP_017774465.1">
    <property type="nucleotide sequence ID" value="XM_017918976.1"/>
</dbReference>
<protein>
    <submittedName>
        <fullName evidence="3">Uncharacterized protein LOC108561163</fullName>
    </submittedName>
</protein>
<feature type="region of interest" description="Disordered" evidence="1">
    <location>
        <begin position="48"/>
        <end position="113"/>
    </location>
</feature>